<dbReference type="PANTHER" id="PTHR33933:SF1">
    <property type="entry name" value="PROTEIN ADENYLYLTRANSFERASE MNTA-RELATED"/>
    <property type="match status" value="1"/>
</dbReference>
<organism evidence="2 3">
    <name type="scientific">Puia dinghuensis</name>
    <dbReference type="NCBI Taxonomy" id="1792502"/>
    <lineage>
        <taxon>Bacteria</taxon>
        <taxon>Pseudomonadati</taxon>
        <taxon>Bacteroidota</taxon>
        <taxon>Chitinophagia</taxon>
        <taxon>Chitinophagales</taxon>
        <taxon>Chitinophagaceae</taxon>
        <taxon>Puia</taxon>
    </lineage>
</organism>
<dbReference type="PANTHER" id="PTHR33933">
    <property type="entry name" value="NUCLEOTIDYLTRANSFERASE"/>
    <property type="match status" value="1"/>
</dbReference>
<dbReference type="SUPFAM" id="SSF81301">
    <property type="entry name" value="Nucleotidyltransferase"/>
    <property type="match status" value="1"/>
</dbReference>
<dbReference type="InterPro" id="IPR043519">
    <property type="entry name" value="NT_sf"/>
</dbReference>
<comment type="caution">
    <text evidence="2">The sequence shown here is derived from an EMBL/GenBank/DDBJ whole genome shotgun (WGS) entry which is preliminary data.</text>
</comment>
<proteinExistence type="predicted"/>
<dbReference type="AlphaFoldDB" id="A0A8J2UC37"/>
<dbReference type="Pfam" id="PF01909">
    <property type="entry name" value="NTP_transf_2"/>
    <property type="match status" value="1"/>
</dbReference>
<evidence type="ECO:0000259" key="1">
    <source>
        <dbReference type="Pfam" id="PF01909"/>
    </source>
</evidence>
<dbReference type="Proteomes" id="UP000607559">
    <property type="component" value="Unassembled WGS sequence"/>
</dbReference>
<dbReference type="RefSeq" id="WP_188930736.1">
    <property type="nucleotide sequence ID" value="NZ_BMJC01000002.1"/>
</dbReference>
<reference evidence="2" key="1">
    <citation type="journal article" date="2014" name="Int. J. Syst. Evol. Microbiol.">
        <title>Complete genome sequence of Corynebacterium casei LMG S-19264T (=DSM 44701T), isolated from a smear-ripened cheese.</title>
        <authorList>
            <consortium name="US DOE Joint Genome Institute (JGI-PGF)"/>
            <person name="Walter F."/>
            <person name="Albersmeier A."/>
            <person name="Kalinowski J."/>
            <person name="Ruckert C."/>
        </authorList>
    </citation>
    <scope>NUCLEOTIDE SEQUENCE</scope>
    <source>
        <strain evidence="2">CGMCC 1.15448</strain>
    </source>
</reference>
<dbReference type="Gene3D" id="3.30.460.10">
    <property type="entry name" value="Beta Polymerase, domain 2"/>
    <property type="match status" value="1"/>
</dbReference>
<evidence type="ECO:0000313" key="3">
    <source>
        <dbReference type="Proteomes" id="UP000607559"/>
    </source>
</evidence>
<feature type="domain" description="Polymerase nucleotidyl transferase" evidence="1">
    <location>
        <begin position="11"/>
        <end position="58"/>
    </location>
</feature>
<dbReference type="GO" id="GO:0016779">
    <property type="term" value="F:nucleotidyltransferase activity"/>
    <property type="evidence" value="ECO:0007669"/>
    <property type="project" value="InterPro"/>
</dbReference>
<dbReference type="InterPro" id="IPR052548">
    <property type="entry name" value="Type_VII_TA_antitoxin"/>
</dbReference>
<dbReference type="CDD" id="cd05403">
    <property type="entry name" value="NT_KNTase_like"/>
    <property type="match status" value="1"/>
</dbReference>
<gene>
    <name evidence="2" type="ORF">GCM10011511_17780</name>
</gene>
<protein>
    <recommendedName>
        <fullName evidence="1">Polymerase nucleotidyl transferase domain-containing protein</fullName>
    </recommendedName>
</protein>
<dbReference type="EMBL" id="BMJC01000002">
    <property type="protein sequence ID" value="GGA94912.1"/>
    <property type="molecule type" value="Genomic_DNA"/>
</dbReference>
<evidence type="ECO:0000313" key="2">
    <source>
        <dbReference type="EMBL" id="GGA94912.1"/>
    </source>
</evidence>
<name>A0A8J2UC37_9BACT</name>
<accession>A0A8J2UC37</accession>
<keyword evidence="3" id="KW-1185">Reference proteome</keyword>
<dbReference type="InterPro" id="IPR002934">
    <property type="entry name" value="Polymerase_NTP_transf_dom"/>
</dbReference>
<sequence>MSSTSTILASIKSKVHRVLPDAKVMLFGSRAYGNPTSESDWDILILTPGPVNSELKKNIHVSLFPLSVEIGGFINALTIQESEWQNNPSYYSLQQTLKSGTVQA</sequence>
<reference evidence="2" key="2">
    <citation type="submission" date="2020-09" db="EMBL/GenBank/DDBJ databases">
        <authorList>
            <person name="Sun Q."/>
            <person name="Zhou Y."/>
        </authorList>
    </citation>
    <scope>NUCLEOTIDE SEQUENCE</scope>
    <source>
        <strain evidence="2">CGMCC 1.15448</strain>
    </source>
</reference>